<dbReference type="RefSeq" id="WP_013487373.1">
    <property type="nucleotide sequence ID" value="NC_014829.1"/>
</dbReference>
<name>E6U028_EVAC2</name>
<dbReference type="HOGENOM" id="CLU_058188_0_0_9"/>
<proteinExistence type="predicted"/>
<dbReference type="PANTHER" id="PTHR34351">
    <property type="entry name" value="SLR1927 PROTEIN-RELATED"/>
    <property type="match status" value="1"/>
</dbReference>
<accession>E6U028</accession>
<evidence type="ECO:0000313" key="2">
    <source>
        <dbReference type="Proteomes" id="UP000001401"/>
    </source>
</evidence>
<dbReference type="AlphaFoldDB" id="E6U028"/>
<dbReference type="PANTHER" id="PTHR34351:SF2">
    <property type="entry name" value="DUF58 DOMAIN-CONTAINING PROTEIN"/>
    <property type="match status" value="1"/>
</dbReference>
<sequence>MTRWKKEITFTRKYYAFGYMIPAMAILSFVTGELILFSLTILSLAVFLINNLYLKYVSKHIFISEGALTKRLFPEERTTLTVPFENKGKIPFFLVKASFYLYYPDESVKVVSSEDISNYYSNYESPFSIAPLTKRKVGIHLEALKRGIAQLNDIQVDIYDLFKFTHIRLKYQGFYRAEALVYPSPIAISGLEKIVKQEKGDHPQPSAVNEDVLMTMGNRDYVSTDPFNRINWKASARTNELQTKIFEKVTISQWTIVVNIRGENSMVPTISNLEEVLSQVTYACQFATKQQISFEMYINIRVPRSSVGMHLPLSSGKTHLVKALEILARIRRSNLTIPIEYTLDGIMKSTDTKPFILHFGALNAEEAIHYKQMRGGTIHVVNSNGGSAHLESVGGVEHDEKLAK</sequence>
<reference evidence="1" key="1">
    <citation type="submission" date="2010-12" db="EMBL/GenBank/DDBJ databases">
        <title>Complete sequence of Bacillus cellulosilyticus DSM 2522.</title>
        <authorList>
            <consortium name="US DOE Joint Genome Institute"/>
            <person name="Lucas S."/>
            <person name="Copeland A."/>
            <person name="Lapidus A."/>
            <person name="Cheng J.-F."/>
            <person name="Bruce D."/>
            <person name="Goodwin L."/>
            <person name="Pitluck S."/>
            <person name="Chertkov O."/>
            <person name="Detter J.C."/>
            <person name="Han C."/>
            <person name="Tapia R."/>
            <person name="Land M."/>
            <person name="Hauser L."/>
            <person name="Jeffries C."/>
            <person name="Kyrpides N."/>
            <person name="Ivanova N."/>
            <person name="Mikhailova N."/>
            <person name="Brumm P."/>
            <person name="Mead D."/>
            <person name="Woyke T."/>
        </authorList>
    </citation>
    <scope>NUCLEOTIDE SEQUENCE [LARGE SCALE GENOMIC DNA]</scope>
    <source>
        <strain evidence="1">DSM 2522</strain>
    </source>
</reference>
<evidence type="ECO:0000313" key="1">
    <source>
        <dbReference type="EMBL" id="ADU29032.1"/>
    </source>
</evidence>
<gene>
    <name evidence="1" type="ordered locus">Bcell_0751</name>
</gene>
<dbReference type="eggNOG" id="COG1721">
    <property type="taxonomic scope" value="Bacteria"/>
</dbReference>
<keyword evidence="2" id="KW-1185">Reference proteome</keyword>
<organism evidence="1 2">
    <name type="scientific">Evansella cellulosilytica (strain ATCC 21833 / DSM 2522 / FERM P-1141 / JCM 9156 / N-4)</name>
    <name type="common">Bacillus cellulosilyticus</name>
    <dbReference type="NCBI Taxonomy" id="649639"/>
    <lineage>
        <taxon>Bacteria</taxon>
        <taxon>Bacillati</taxon>
        <taxon>Bacillota</taxon>
        <taxon>Bacilli</taxon>
        <taxon>Bacillales</taxon>
        <taxon>Bacillaceae</taxon>
        <taxon>Evansella</taxon>
    </lineage>
</organism>
<protein>
    <submittedName>
        <fullName evidence="1">Uncharacterized protein</fullName>
    </submittedName>
</protein>
<dbReference type="KEGG" id="bco:Bcell_0751"/>
<dbReference type="STRING" id="649639.Bcell_0751"/>
<dbReference type="Proteomes" id="UP000001401">
    <property type="component" value="Chromosome"/>
</dbReference>
<dbReference type="EMBL" id="CP002394">
    <property type="protein sequence ID" value="ADU29032.1"/>
    <property type="molecule type" value="Genomic_DNA"/>
</dbReference>
<dbReference type="OrthoDB" id="9789943at2"/>